<dbReference type="Pfam" id="PF21956">
    <property type="entry name" value="DUF6922"/>
    <property type="match status" value="1"/>
</dbReference>
<evidence type="ECO:0000259" key="1">
    <source>
        <dbReference type="Pfam" id="PF21956"/>
    </source>
</evidence>
<name>A0A1F7SKN3_9BACT</name>
<evidence type="ECO:0000313" key="2">
    <source>
        <dbReference type="EMBL" id="OGL54332.1"/>
    </source>
</evidence>
<protein>
    <recommendedName>
        <fullName evidence="1">DUF6922 domain-containing protein</fullName>
    </recommendedName>
</protein>
<organism evidence="2 3">
    <name type="scientific">Candidatus Schekmanbacteria bacterium RIFCSPLOWO2_12_FULL_38_15</name>
    <dbReference type="NCBI Taxonomy" id="1817883"/>
    <lineage>
        <taxon>Bacteria</taxon>
        <taxon>Candidatus Schekmaniibacteriota</taxon>
    </lineage>
</organism>
<dbReference type="AlphaFoldDB" id="A0A1F7SKN3"/>
<feature type="domain" description="DUF6922" evidence="1">
    <location>
        <begin position="5"/>
        <end position="55"/>
    </location>
</feature>
<dbReference type="InterPro" id="IPR053830">
    <property type="entry name" value="DUF6922"/>
</dbReference>
<sequence>MPDFFAQILWSYDFTKIDPEKQKKTIIINAINYGDLRHWRWIVNYYGKEIIKEILEKVPATEIKPRTRRLTSIIFSVKYFNYASRGTH</sequence>
<comment type="caution">
    <text evidence="2">The sequence shown here is derived from an EMBL/GenBank/DDBJ whole genome shotgun (WGS) entry which is preliminary data.</text>
</comment>
<dbReference type="EMBL" id="MGDI01000014">
    <property type="protein sequence ID" value="OGL54332.1"/>
    <property type="molecule type" value="Genomic_DNA"/>
</dbReference>
<evidence type="ECO:0000313" key="3">
    <source>
        <dbReference type="Proteomes" id="UP000178082"/>
    </source>
</evidence>
<accession>A0A1F7SKN3</accession>
<proteinExistence type="predicted"/>
<reference evidence="2 3" key="1">
    <citation type="journal article" date="2016" name="Nat. Commun.">
        <title>Thousands of microbial genomes shed light on interconnected biogeochemical processes in an aquifer system.</title>
        <authorList>
            <person name="Anantharaman K."/>
            <person name="Brown C.T."/>
            <person name="Hug L.A."/>
            <person name="Sharon I."/>
            <person name="Castelle C.J."/>
            <person name="Probst A.J."/>
            <person name="Thomas B.C."/>
            <person name="Singh A."/>
            <person name="Wilkins M.J."/>
            <person name="Karaoz U."/>
            <person name="Brodie E.L."/>
            <person name="Williams K.H."/>
            <person name="Hubbard S.S."/>
            <person name="Banfield J.F."/>
        </authorList>
    </citation>
    <scope>NUCLEOTIDE SEQUENCE [LARGE SCALE GENOMIC DNA]</scope>
</reference>
<gene>
    <name evidence="2" type="ORF">A3G31_12040</name>
</gene>
<dbReference type="Proteomes" id="UP000178082">
    <property type="component" value="Unassembled WGS sequence"/>
</dbReference>